<dbReference type="Proteomes" id="UP001381693">
    <property type="component" value="Unassembled WGS sequence"/>
</dbReference>
<dbReference type="AlphaFoldDB" id="A0AAN8WS06"/>
<proteinExistence type="predicted"/>
<accession>A0AAN8WS06</accession>
<organism evidence="1 2">
    <name type="scientific">Halocaridina rubra</name>
    <name type="common">Hawaiian red shrimp</name>
    <dbReference type="NCBI Taxonomy" id="373956"/>
    <lineage>
        <taxon>Eukaryota</taxon>
        <taxon>Metazoa</taxon>
        <taxon>Ecdysozoa</taxon>
        <taxon>Arthropoda</taxon>
        <taxon>Crustacea</taxon>
        <taxon>Multicrustacea</taxon>
        <taxon>Malacostraca</taxon>
        <taxon>Eumalacostraca</taxon>
        <taxon>Eucarida</taxon>
        <taxon>Decapoda</taxon>
        <taxon>Pleocyemata</taxon>
        <taxon>Caridea</taxon>
        <taxon>Atyoidea</taxon>
        <taxon>Atyidae</taxon>
        <taxon>Halocaridina</taxon>
    </lineage>
</organism>
<reference evidence="1 2" key="1">
    <citation type="submission" date="2023-11" db="EMBL/GenBank/DDBJ databases">
        <title>Halocaridina rubra genome assembly.</title>
        <authorList>
            <person name="Smith C."/>
        </authorList>
    </citation>
    <scope>NUCLEOTIDE SEQUENCE [LARGE SCALE GENOMIC DNA]</scope>
    <source>
        <strain evidence="1">EP-1</strain>
        <tissue evidence="1">Whole</tissue>
    </source>
</reference>
<name>A0AAN8WS06_HALRR</name>
<comment type="caution">
    <text evidence="1">The sequence shown here is derived from an EMBL/GenBank/DDBJ whole genome shotgun (WGS) entry which is preliminary data.</text>
</comment>
<protein>
    <submittedName>
        <fullName evidence="1">Uncharacterized protein</fullName>
    </submittedName>
</protein>
<evidence type="ECO:0000313" key="2">
    <source>
        <dbReference type="Proteomes" id="UP001381693"/>
    </source>
</evidence>
<gene>
    <name evidence="1" type="ORF">SK128_017675</name>
</gene>
<keyword evidence="2" id="KW-1185">Reference proteome</keyword>
<sequence length="105" mass="11750">MNGDTKRNNVFLYFFSYRKTEERADAEVEFNLQEKEVFSKGSPGGLKVLAVTHNSSTVVLPSTKGGDIYYKVRRYPGTGGASQLKWESVPRLVIIKMADENVSSI</sequence>
<dbReference type="EMBL" id="JAXCGZ010019237">
    <property type="protein sequence ID" value="KAK7066374.1"/>
    <property type="molecule type" value="Genomic_DNA"/>
</dbReference>
<evidence type="ECO:0000313" key="1">
    <source>
        <dbReference type="EMBL" id="KAK7066374.1"/>
    </source>
</evidence>